<protein>
    <submittedName>
        <fullName evidence="1">Uncharacterized protein</fullName>
    </submittedName>
</protein>
<name>A0A427ALD6_ENSVE</name>
<organism evidence="1 2">
    <name type="scientific">Ensete ventricosum</name>
    <name type="common">Abyssinian banana</name>
    <name type="synonym">Musa ensete</name>
    <dbReference type="NCBI Taxonomy" id="4639"/>
    <lineage>
        <taxon>Eukaryota</taxon>
        <taxon>Viridiplantae</taxon>
        <taxon>Streptophyta</taxon>
        <taxon>Embryophyta</taxon>
        <taxon>Tracheophyta</taxon>
        <taxon>Spermatophyta</taxon>
        <taxon>Magnoliopsida</taxon>
        <taxon>Liliopsida</taxon>
        <taxon>Zingiberales</taxon>
        <taxon>Musaceae</taxon>
        <taxon>Ensete</taxon>
    </lineage>
</organism>
<dbReference type="Proteomes" id="UP000287651">
    <property type="component" value="Unassembled WGS sequence"/>
</dbReference>
<evidence type="ECO:0000313" key="2">
    <source>
        <dbReference type="Proteomes" id="UP000287651"/>
    </source>
</evidence>
<comment type="caution">
    <text evidence="1">The sequence shown here is derived from an EMBL/GenBank/DDBJ whole genome shotgun (WGS) entry which is preliminary data.</text>
</comment>
<proteinExistence type="predicted"/>
<reference evidence="1 2" key="1">
    <citation type="journal article" date="2014" name="Agronomy (Basel)">
        <title>A Draft Genome Sequence for Ensete ventricosum, the Drought-Tolerant Tree Against Hunger.</title>
        <authorList>
            <person name="Harrison J."/>
            <person name="Moore K.A."/>
            <person name="Paszkiewicz K."/>
            <person name="Jones T."/>
            <person name="Grant M."/>
            <person name="Ambacheew D."/>
            <person name="Muzemil S."/>
            <person name="Studholme D.J."/>
        </authorList>
    </citation>
    <scope>NUCLEOTIDE SEQUENCE [LARGE SCALE GENOMIC DNA]</scope>
</reference>
<dbReference type="AlphaFoldDB" id="A0A427ALD6"/>
<accession>A0A427ALD6</accession>
<gene>
    <name evidence="1" type="ORF">B296_00026866</name>
</gene>
<evidence type="ECO:0000313" key="1">
    <source>
        <dbReference type="EMBL" id="RRT76986.1"/>
    </source>
</evidence>
<feature type="non-terminal residue" evidence="1">
    <location>
        <position position="1"/>
    </location>
</feature>
<sequence length="83" mass="9046">YRILSININHVLHTWEQVGLFVPSVWLVALSVAVARESKPLQLLCFAPAPAPHLSSFSSSSLSFFPACGRFFSPSSALFLIAV</sequence>
<dbReference type="EMBL" id="AMZH03002043">
    <property type="protein sequence ID" value="RRT76986.1"/>
    <property type="molecule type" value="Genomic_DNA"/>
</dbReference>